<dbReference type="InterPro" id="IPR018946">
    <property type="entry name" value="PhoD-like_MPP"/>
</dbReference>
<feature type="domain" description="PhoD-like phosphatase metallophosphatase" evidence="1">
    <location>
        <begin position="151"/>
        <end position="514"/>
    </location>
</feature>
<organism evidence="3 4">
    <name type="scientific">Benzoatithermus flavus</name>
    <dbReference type="NCBI Taxonomy" id="3108223"/>
    <lineage>
        <taxon>Bacteria</taxon>
        <taxon>Pseudomonadati</taxon>
        <taxon>Pseudomonadota</taxon>
        <taxon>Alphaproteobacteria</taxon>
        <taxon>Geminicoccales</taxon>
        <taxon>Geminicoccaceae</taxon>
        <taxon>Benzoatithermus</taxon>
    </lineage>
</organism>
<dbReference type="Proteomes" id="UP001375743">
    <property type="component" value="Unassembled WGS sequence"/>
</dbReference>
<dbReference type="PROSITE" id="PS51318">
    <property type="entry name" value="TAT"/>
    <property type="match status" value="1"/>
</dbReference>
<dbReference type="Gene3D" id="3.60.21.70">
    <property type="entry name" value="PhoD-like phosphatase"/>
    <property type="match status" value="1"/>
</dbReference>
<dbReference type="InterPro" id="IPR029052">
    <property type="entry name" value="Metallo-depent_PP-like"/>
</dbReference>
<evidence type="ECO:0000259" key="2">
    <source>
        <dbReference type="Pfam" id="PF16655"/>
    </source>
</evidence>
<dbReference type="Gene3D" id="2.60.40.380">
    <property type="entry name" value="Purple acid phosphatase-like, N-terminal"/>
    <property type="match status" value="1"/>
</dbReference>
<gene>
    <name evidence="3" type="ORF">U1T56_11830</name>
</gene>
<dbReference type="SUPFAM" id="SSF56300">
    <property type="entry name" value="Metallo-dependent phosphatases"/>
    <property type="match status" value="1"/>
</dbReference>
<evidence type="ECO:0000313" key="3">
    <source>
        <dbReference type="EMBL" id="MEK0083841.1"/>
    </source>
</evidence>
<dbReference type="PANTHER" id="PTHR43606:SF1">
    <property type="entry name" value="PHOD-LIKE PHOSPHATASE METALLOPHOSPHATASE DOMAIN-CONTAINING PROTEIN"/>
    <property type="match status" value="1"/>
</dbReference>
<dbReference type="CDD" id="cd07389">
    <property type="entry name" value="MPP_PhoD"/>
    <property type="match status" value="1"/>
</dbReference>
<dbReference type="RefSeq" id="WP_418159685.1">
    <property type="nucleotide sequence ID" value="NZ_JBBLZC010000010.1"/>
</dbReference>
<dbReference type="PANTHER" id="PTHR43606">
    <property type="entry name" value="PHOSPHATASE, PUTATIVE (AFU_ORTHOLOGUE AFUA_6G08710)-RELATED"/>
    <property type="match status" value="1"/>
</dbReference>
<dbReference type="Pfam" id="PF09423">
    <property type="entry name" value="PhoD"/>
    <property type="match status" value="1"/>
</dbReference>
<evidence type="ECO:0000313" key="4">
    <source>
        <dbReference type="Proteomes" id="UP001375743"/>
    </source>
</evidence>
<dbReference type="InterPro" id="IPR032093">
    <property type="entry name" value="PhoD_N"/>
</dbReference>
<dbReference type="Pfam" id="PF16655">
    <property type="entry name" value="PhoD_N"/>
    <property type="match status" value="1"/>
</dbReference>
<feature type="domain" description="Phospholipase D N-terminal" evidence="2">
    <location>
        <begin position="50"/>
        <end position="140"/>
    </location>
</feature>
<dbReference type="InterPro" id="IPR038607">
    <property type="entry name" value="PhoD-like_sf"/>
</dbReference>
<dbReference type="InterPro" id="IPR006311">
    <property type="entry name" value="TAT_signal"/>
</dbReference>
<accession>A0ABU8XRJ9</accession>
<keyword evidence="4" id="KW-1185">Reference proteome</keyword>
<evidence type="ECO:0000259" key="1">
    <source>
        <dbReference type="Pfam" id="PF09423"/>
    </source>
</evidence>
<comment type="caution">
    <text evidence="3">The sequence shown here is derived from an EMBL/GenBank/DDBJ whole genome shotgun (WGS) entry which is preliminary data.</text>
</comment>
<protein>
    <submittedName>
        <fullName evidence="3">Alkaline phosphatase D family protein</fullName>
    </submittedName>
</protein>
<name>A0ABU8XRJ9_9PROT</name>
<proteinExistence type="predicted"/>
<dbReference type="InterPro" id="IPR052900">
    <property type="entry name" value="Phospholipid_Metab_Enz"/>
</dbReference>
<dbReference type="EMBL" id="JBBLZC010000010">
    <property type="protein sequence ID" value="MEK0083841.1"/>
    <property type="molecule type" value="Genomic_DNA"/>
</dbReference>
<reference evidence="3 4" key="1">
    <citation type="submission" date="2024-01" db="EMBL/GenBank/DDBJ databases">
        <title>Multi-omics insights into the function and evolution of sodium benzoate biodegradation pathways in Benzoatithermus flavus gen. nov., sp. nov. from hot spring.</title>
        <authorList>
            <person name="Hu C.-J."/>
            <person name="Li W.-J."/>
        </authorList>
    </citation>
    <scope>NUCLEOTIDE SEQUENCE [LARGE SCALE GENOMIC DNA]</scope>
    <source>
        <strain evidence="3 4">SYSU G07066</strain>
    </source>
</reference>
<sequence>MAGTKKPLLTRRRWLQASAGLVAAAPFRGLAQGAPAVVTAERMRPRAPYGAQAGDVVGDRAILWSRADRPARMTVVWSTTESMADPRAAPPVDALPEHGLTAKIDLEGLPPGQRIFYEIRFSDPGDPDLVSEPVRGSFETAPAERRNIRFVWGGDVAGQGWGINPDFGGMRMFETMRAVEPDFFIHSGDTIYADHPILPEGRARNPDGSVWRNVTIPEKLKVAETLDEYRMNHAYNLMDEHVRRFNAQVPVYAQWDDHDVLNNWYWELRKDRDRRYKEGSVAVLAHRAMQAFHEYLPTRRHPLEQERIFTSFRYGPSLEVFRIDLRSYRGANEESLETALSPQARIVGQRQLAWLMAALAASTATWKVIACDKPLGVVIWDDPDTRVTVDGVAQGHNGRPLGRELEIADLLRFIRDRNIRNVVWLTADIHYAAAHRYDPGRARFQEFLPFWEFVAGPLNAGTSDPKRLDATFGPELVFMKAAPPGLFNLPPSAGLQFFGQVDIDGASEVMTVRLKDLSGATLFTQELMPEA</sequence>